<dbReference type="AlphaFoldDB" id="A0A835I684"/>
<organism evidence="1 2">
    <name type="scientific">Coptis chinensis</name>
    <dbReference type="NCBI Taxonomy" id="261450"/>
    <lineage>
        <taxon>Eukaryota</taxon>
        <taxon>Viridiplantae</taxon>
        <taxon>Streptophyta</taxon>
        <taxon>Embryophyta</taxon>
        <taxon>Tracheophyta</taxon>
        <taxon>Spermatophyta</taxon>
        <taxon>Magnoliopsida</taxon>
        <taxon>Ranunculales</taxon>
        <taxon>Ranunculaceae</taxon>
        <taxon>Coptidoideae</taxon>
        <taxon>Coptis</taxon>
    </lineage>
</organism>
<comment type="caution">
    <text evidence="1">The sequence shown here is derived from an EMBL/GenBank/DDBJ whole genome shotgun (WGS) entry which is preliminary data.</text>
</comment>
<dbReference type="EMBL" id="JADFTS010000004">
    <property type="protein sequence ID" value="KAF9611466.1"/>
    <property type="molecule type" value="Genomic_DNA"/>
</dbReference>
<dbReference type="OrthoDB" id="1934939at2759"/>
<evidence type="ECO:0000313" key="2">
    <source>
        <dbReference type="Proteomes" id="UP000631114"/>
    </source>
</evidence>
<reference evidence="1 2" key="1">
    <citation type="submission" date="2020-10" db="EMBL/GenBank/DDBJ databases">
        <title>The Coptis chinensis genome and diversification of protoberbering-type alkaloids.</title>
        <authorList>
            <person name="Wang B."/>
            <person name="Shu S."/>
            <person name="Song C."/>
            <person name="Liu Y."/>
        </authorList>
    </citation>
    <scope>NUCLEOTIDE SEQUENCE [LARGE SCALE GENOMIC DNA]</scope>
    <source>
        <strain evidence="1">HL-2020</strain>
        <tissue evidence="1">Leaf</tissue>
    </source>
</reference>
<name>A0A835I684_9MAGN</name>
<proteinExistence type="predicted"/>
<protein>
    <submittedName>
        <fullName evidence="1">Uncharacterized protein</fullName>
    </submittedName>
</protein>
<keyword evidence="2" id="KW-1185">Reference proteome</keyword>
<evidence type="ECO:0000313" key="1">
    <source>
        <dbReference type="EMBL" id="KAF9611466.1"/>
    </source>
</evidence>
<accession>A0A835I684</accession>
<gene>
    <name evidence="1" type="ORF">IFM89_032436</name>
</gene>
<sequence>MPNAFPYSIGIPRQANAANRTNLRHKGAAKRLHWRQSTAVAHFSFKNFFTSIGIPRQPIEQTHDTKREEALRHLEKYQQSVKKLHDKNARREHSGRGDWVLRENWMTHRAKVEAWEGPFIVEKTGPKGYYVLKTLSGDFLPKPWNATRLRKFYH</sequence>
<dbReference type="Proteomes" id="UP000631114">
    <property type="component" value="Unassembled WGS sequence"/>
</dbReference>